<sequence length="66" mass="7509">MLSSSVAFHEETVDELRIFKRWLVCIYILTLSPSNNVRGDHSQEFFATKSSLLVETSIFSNSILIS</sequence>
<proteinExistence type="predicted"/>
<dbReference type="EMBL" id="ABEU02000001">
    <property type="protein sequence ID" value="PNR61878.1"/>
    <property type="molecule type" value="Genomic_DNA"/>
</dbReference>
<dbReference type="Proteomes" id="UP000006727">
    <property type="component" value="Chromosome 1"/>
</dbReference>
<dbReference type="AlphaFoldDB" id="A0A2K1L758"/>
<protein>
    <submittedName>
        <fullName evidence="1 2">Uncharacterized protein</fullName>
    </submittedName>
</protein>
<organism evidence="1">
    <name type="scientific">Physcomitrium patens</name>
    <name type="common">Spreading-leaved earth moss</name>
    <name type="synonym">Physcomitrella patens</name>
    <dbReference type="NCBI Taxonomy" id="3218"/>
    <lineage>
        <taxon>Eukaryota</taxon>
        <taxon>Viridiplantae</taxon>
        <taxon>Streptophyta</taxon>
        <taxon>Embryophyta</taxon>
        <taxon>Bryophyta</taxon>
        <taxon>Bryophytina</taxon>
        <taxon>Bryopsida</taxon>
        <taxon>Funariidae</taxon>
        <taxon>Funariales</taxon>
        <taxon>Funariaceae</taxon>
        <taxon>Physcomitrium</taxon>
    </lineage>
</organism>
<evidence type="ECO:0000313" key="1">
    <source>
        <dbReference type="EMBL" id="PNR61878.1"/>
    </source>
</evidence>
<evidence type="ECO:0000313" key="3">
    <source>
        <dbReference type="Proteomes" id="UP000006727"/>
    </source>
</evidence>
<gene>
    <name evidence="1" type="ORF">PHYPA_000302</name>
</gene>
<reference evidence="2" key="3">
    <citation type="submission" date="2020-12" db="UniProtKB">
        <authorList>
            <consortium name="EnsemblPlants"/>
        </authorList>
    </citation>
    <scope>IDENTIFICATION</scope>
</reference>
<dbReference type="Gramene" id="Pp3c1_6960V3.1">
    <property type="protein sequence ID" value="PAC:32967591.CDS.1"/>
    <property type="gene ID" value="Pp3c1_6960"/>
</dbReference>
<dbReference type="EnsemblPlants" id="Pp3c1_6960V3.1">
    <property type="protein sequence ID" value="PAC:32967591.CDS.1"/>
    <property type="gene ID" value="Pp3c1_6960"/>
</dbReference>
<reference evidence="1 3" key="2">
    <citation type="journal article" date="2018" name="Plant J.">
        <title>The Physcomitrella patens chromosome-scale assembly reveals moss genome structure and evolution.</title>
        <authorList>
            <person name="Lang D."/>
            <person name="Ullrich K.K."/>
            <person name="Murat F."/>
            <person name="Fuchs J."/>
            <person name="Jenkins J."/>
            <person name="Haas F.B."/>
            <person name="Piednoel M."/>
            <person name="Gundlach H."/>
            <person name="Van Bel M."/>
            <person name="Meyberg R."/>
            <person name="Vives C."/>
            <person name="Morata J."/>
            <person name="Symeonidi A."/>
            <person name="Hiss M."/>
            <person name="Muchero W."/>
            <person name="Kamisugi Y."/>
            <person name="Saleh O."/>
            <person name="Blanc G."/>
            <person name="Decker E.L."/>
            <person name="van Gessel N."/>
            <person name="Grimwood J."/>
            <person name="Hayes R.D."/>
            <person name="Graham S.W."/>
            <person name="Gunter L.E."/>
            <person name="McDaniel S.F."/>
            <person name="Hoernstein S.N.W."/>
            <person name="Larsson A."/>
            <person name="Li F.W."/>
            <person name="Perroud P.F."/>
            <person name="Phillips J."/>
            <person name="Ranjan P."/>
            <person name="Rokshar D.S."/>
            <person name="Rothfels C.J."/>
            <person name="Schneider L."/>
            <person name="Shu S."/>
            <person name="Stevenson D.W."/>
            <person name="Thummler F."/>
            <person name="Tillich M."/>
            <person name="Villarreal Aguilar J.C."/>
            <person name="Widiez T."/>
            <person name="Wong G.K."/>
            <person name="Wymore A."/>
            <person name="Zhang Y."/>
            <person name="Zimmer A.D."/>
            <person name="Quatrano R.S."/>
            <person name="Mayer K.F.X."/>
            <person name="Goodstein D."/>
            <person name="Casacuberta J.M."/>
            <person name="Vandepoele K."/>
            <person name="Reski R."/>
            <person name="Cuming A.C."/>
            <person name="Tuskan G.A."/>
            <person name="Maumus F."/>
            <person name="Salse J."/>
            <person name="Schmutz J."/>
            <person name="Rensing S.A."/>
        </authorList>
    </citation>
    <scope>NUCLEOTIDE SEQUENCE [LARGE SCALE GENOMIC DNA]</scope>
    <source>
        <strain evidence="2 3">cv. Gransden 2004</strain>
    </source>
</reference>
<keyword evidence="3" id="KW-1185">Reference proteome</keyword>
<accession>A0A2K1L758</accession>
<reference evidence="1 3" key="1">
    <citation type="journal article" date="2008" name="Science">
        <title>The Physcomitrella genome reveals evolutionary insights into the conquest of land by plants.</title>
        <authorList>
            <person name="Rensing S."/>
            <person name="Lang D."/>
            <person name="Zimmer A."/>
            <person name="Terry A."/>
            <person name="Salamov A."/>
            <person name="Shapiro H."/>
            <person name="Nishiyama T."/>
            <person name="Perroud P.-F."/>
            <person name="Lindquist E."/>
            <person name="Kamisugi Y."/>
            <person name="Tanahashi T."/>
            <person name="Sakakibara K."/>
            <person name="Fujita T."/>
            <person name="Oishi K."/>
            <person name="Shin-I T."/>
            <person name="Kuroki Y."/>
            <person name="Toyoda A."/>
            <person name="Suzuki Y."/>
            <person name="Hashimoto A."/>
            <person name="Yamaguchi K."/>
            <person name="Sugano A."/>
            <person name="Kohara Y."/>
            <person name="Fujiyama A."/>
            <person name="Anterola A."/>
            <person name="Aoki S."/>
            <person name="Ashton N."/>
            <person name="Barbazuk W.B."/>
            <person name="Barker E."/>
            <person name="Bennetzen J."/>
            <person name="Bezanilla M."/>
            <person name="Blankenship R."/>
            <person name="Cho S.H."/>
            <person name="Dutcher S."/>
            <person name="Estelle M."/>
            <person name="Fawcett J.A."/>
            <person name="Gundlach H."/>
            <person name="Hanada K."/>
            <person name="Heyl A."/>
            <person name="Hicks K.A."/>
            <person name="Hugh J."/>
            <person name="Lohr M."/>
            <person name="Mayer K."/>
            <person name="Melkozernov A."/>
            <person name="Murata T."/>
            <person name="Nelson D."/>
            <person name="Pils B."/>
            <person name="Prigge M."/>
            <person name="Reiss B."/>
            <person name="Renner T."/>
            <person name="Rombauts S."/>
            <person name="Rushton P."/>
            <person name="Sanderfoot A."/>
            <person name="Schween G."/>
            <person name="Shiu S.-H."/>
            <person name="Stueber K."/>
            <person name="Theodoulou F.L."/>
            <person name="Tu H."/>
            <person name="Van de Peer Y."/>
            <person name="Verrier P.J."/>
            <person name="Waters E."/>
            <person name="Wood A."/>
            <person name="Yang L."/>
            <person name="Cove D."/>
            <person name="Cuming A."/>
            <person name="Hasebe M."/>
            <person name="Lucas S."/>
            <person name="Mishler D.B."/>
            <person name="Reski R."/>
            <person name="Grigoriev I."/>
            <person name="Quatrano R.S."/>
            <person name="Boore J.L."/>
        </authorList>
    </citation>
    <scope>NUCLEOTIDE SEQUENCE [LARGE SCALE GENOMIC DNA]</scope>
    <source>
        <strain evidence="2 3">cv. Gransden 2004</strain>
    </source>
</reference>
<dbReference type="InParanoid" id="A0A2K1L758"/>
<dbReference type="PaxDb" id="3218-PP1S38_349V6.1"/>
<name>A0A2K1L758_PHYPA</name>
<evidence type="ECO:0000313" key="2">
    <source>
        <dbReference type="EnsemblPlants" id="PAC:32967591.CDS.1"/>
    </source>
</evidence>